<evidence type="ECO:0000256" key="1">
    <source>
        <dbReference type="ARBA" id="ARBA00001946"/>
    </source>
</evidence>
<dbReference type="PANTHER" id="PTHR44591:SF3">
    <property type="entry name" value="RESPONSE REGULATORY DOMAIN-CONTAINING PROTEIN"/>
    <property type="match status" value="1"/>
</dbReference>
<organism evidence="7">
    <name type="scientific">uncultured Sulfurovum sp</name>
    <dbReference type="NCBI Taxonomy" id="269237"/>
    <lineage>
        <taxon>Bacteria</taxon>
        <taxon>Pseudomonadati</taxon>
        <taxon>Campylobacterota</taxon>
        <taxon>Epsilonproteobacteria</taxon>
        <taxon>Campylobacterales</taxon>
        <taxon>Sulfurovaceae</taxon>
        <taxon>Sulfurovum</taxon>
        <taxon>environmental samples</taxon>
    </lineage>
</organism>
<comment type="cofactor">
    <cofactor evidence="1">
        <name>Mg(2+)</name>
        <dbReference type="ChEBI" id="CHEBI:18420"/>
    </cofactor>
</comment>
<dbReference type="InterPro" id="IPR050595">
    <property type="entry name" value="Bact_response_regulator"/>
</dbReference>
<feature type="domain" description="Response regulatory" evidence="6">
    <location>
        <begin position="7"/>
        <end position="121"/>
    </location>
</feature>
<dbReference type="GO" id="GO:0097588">
    <property type="term" value="P:archaeal or bacterial-type flagellum-dependent cell motility"/>
    <property type="evidence" value="ECO:0007669"/>
    <property type="project" value="UniProtKB-KW"/>
</dbReference>
<evidence type="ECO:0000256" key="2">
    <source>
        <dbReference type="ARBA" id="ARBA00022500"/>
    </source>
</evidence>
<evidence type="ECO:0000256" key="3">
    <source>
        <dbReference type="ARBA" id="ARBA00022553"/>
    </source>
</evidence>
<dbReference type="SUPFAM" id="SSF52172">
    <property type="entry name" value="CheY-like"/>
    <property type="match status" value="1"/>
</dbReference>
<evidence type="ECO:0000256" key="5">
    <source>
        <dbReference type="PROSITE-ProRule" id="PRU00169"/>
    </source>
</evidence>
<dbReference type="EMBL" id="CACVAR010000386">
    <property type="protein sequence ID" value="CAA6825321.1"/>
    <property type="molecule type" value="Genomic_DNA"/>
</dbReference>
<dbReference type="Pfam" id="PF00072">
    <property type="entry name" value="Response_reg"/>
    <property type="match status" value="1"/>
</dbReference>
<dbReference type="Gene3D" id="3.40.50.2300">
    <property type="match status" value="1"/>
</dbReference>
<dbReference type="SMART" id="SM00448">
    <property type="entry name" value="REC"/>
    <property type="match status" value="1"/>
</dbReference>
<dbReference type="InterPro" id="IPR011006">
    <property type="entry name" value="CheY-like_superfamily"/>
</dbReference>
<evidence type="ECO:0000313" key="7">
    <source>
        <dbReference type="EMBL" id="CAA6825321.1"/>
    </source>
</evidence>
<dbReference type="PROSITE" id="PS50110">
    <property type="entry name" value="RESPONSE_REGULATORY"/>
    <property type="match status" value="1"/>
</dbReference>
<dbReference type="InterPro" id="IPR001789">
    <property type="entry name" value="Sig_transdc_resp-reg_receiver"/>
</dbReference>
<dbReference type="GO" id="GO:0000160">
    <property type="term" value="P:phosphorelay signal transduction system"/>
    <property type="evidence" value="ECO:0007669"/>
    <property type="project" value="InterPro"/>
</dbReference>
<dbReference type="GO" id="GO:0006935">
    <property type="term" value="P:chemotaxis"/>
    <property type="evidence" value="ECO:0007669"/>
    <property type="project" value="UniProtKB-KW"/>
</dbReference>
<sequence>MRLKKFTILYVEDEPTTQELIGEILRDSCKEVFVASDGEEGLALYKEKKPDIVLSDIAMPNMNGLDMSEAIKAINTEQAIALFTAFSQPSYLKKAAQLDITTYILKPLDEDQFFNSLNYMAIELETLQEQLERKE</sequence>
<keyword evidence="2" id="KW-0145">Chemotaxis</keyword>
<gene>
    <name evidence="7" type="ORF">HELGO_WM62512</name>
</gene>
<dbReference type="AlphaFoldDB" id="A0A6S6TRG3"/>
<feature type="modified residue" description="4-aspartylphosphate" evidence="5">
    <location>
        <position position="56"/>
    </location>
</feature>
<protein>
    <submittedName>
        <fullName evidence="7">Diguanylate cyclase/phosphodiesterase (GGDEF &amp; EAL domains) with PAS/PAC sensor(S)</fullName>
    </submittedName>
</protein>
<reference evidence="7" key="1">
    <citation type="submission" date="2020-01" db="EMBL/GenBank/DDBJ databases">
        <authorList>
            <person name="Meier V. D."/>
            <person name="Meier V D."/>
        </authorList>
    </citation>
    <scope>NUCLEOTIDE SEQUENCE</scope>
    <source>
        <strain evidence="7">HLG_WM_MAG_03</strain>
    </source>
</reference>
<keyword evidence="4" id="KW-0283">Flagellar rotation</keyword>
<accession>A0A6S6TRG3</accession>
<evidence type="ECO:0000256" key="4">
    <source>
        <dbReference type="ARBA" id="ARBA00022779"/>
    </source>
</evidence>
<evidence type="ECO:0000259" key="6">
    <source>
        <dbReference type="PROSITE" id="PS50110"/>
    </source>
</evidence>
<dbReference type="PANTHER" id="PTHR44591">
    <property type="entry name" value="STRESS RESPONSE REGULATOR PROTEIN 1"/>
    <property type="match status" value="1"/>
</dbReference>
<keyword evidence="3 5" id="KW-0597">Phosphoprotein</keyword>
<name>A0A6S6TRG3_9BACT</name>
<proteinExistence type="predicted"/>